<dbReference type="Proteomes" id="UP000630353">
    <property type="component" value="Unassembled WGS sequence"/>
</dbReference>
<dbReference type="Gene3D" id="3.50.50.60">
    <property type="entry name" value="FAD/NAD(P)-binding domain"/>
    <property type="match status" value="1"/>
</dbReference>
<sequence length="388" mass="40852">MTTPDIVIVGGGINGCATAYQLARDGHRVVVVERYAPAAMASGWTLAGVRQSGRDPAELPLARAAVELWPSLSDELGAETGYTRDGNLRLARTEDEVDVIRRLVDDQRDAGLELTFLETNDDIRAVAPAIAPTVLSASFCPTDGHADPLATVEAYKAAAERLGAVFRLGESVRSIDVKNDRVAGVVTDRVRIDCGVCVVAGGVHANDLLTPLALTVPLRIPMVTVLQTDRVPPLLKPVLGAANADFAARQQLDGRLRVTSGATDWHGAMEDGPLPVVNPSVDSVAATIETVAAALPVFREARVARIWAGLLDLTPDALPVIERAPEIDGLVIATGFSGHGFGIAPMTSLLLRDLVVGDTPRLAVDAFRRSRFAEAEPGGPAASLTLHG</sequence>
<dbReference type="RefSeq" id="WP_189989547.1">
    <property type="nucleotide sequence ID" value="NZ_BMZS01000004.1"/>
</dbReference>
<accession>A0A919CPF8</accession>
<reference evidence="3" key="1">
    <citation type="journal article" date="2014" name="Int. J. Syst. Evol. Microbiol.">
        <title>Complete genome sequence of Corynebacterium casei LMG S-19264T (=DSM 44701T), isolated from a smear-ripened cheese.</title>
        <authorList>
            <consortium name="US DOE Joint Genome Institute (JGI-PGF)"/>
            <person name="Walter F."/>
            <person name="Albersmeier A."/>
            <person name="Kalinowski J."/>
            <person name="Ruckert C."/>
        </authorList>
    </citation>
    <scope>NUCLEOTIDE SEQUENCE</scope>
    <source>
        <strain evidence="3">KCTC 42651</strain>
    </source>
</reference>
<dbReference type="GO" id="GO:0005737">
    <property type="term" value="C:cytoplasm"/>
    <property type="evidence" value="ECO:0007669"/>
    <property type="project" value="TreeGrafter"/>
</dbReference>
<evidence type="ECO:0000313" key="4">
    <source>
        <dbReference type="Proteomes" id="UP000630353"/>
    </source>
</evidence>
<evidence type="ECO:0000313" key="3">
    <source>
        <dbReference type="EMBL" id="GHD50042.1"/>
    </source>
</evidence>
<dbReference type="InterPro" id="IPR006076">
    <property type="entry name" value="FAD-dep_OxRdtase"/>
</dbReference>
<organism evidence="3 4">
    <name type="scientific">Thalassobaculum fulvum</name>
    <dbReference type="NCBI Taxonomy" id="1633335"/>
    <lineage>
        <taxon>Bacteria</taxon>
        <taxon>Pseudomonadati</taxon>
        <taxon>Pseudomonadota</taxon>
        <taxon>Alphaproteobacteria</taxon>
        <taxon>Rhodospirillales</taxon>
        <taxon>Thalassobaculaceae</taxon>
        <taxon>Thalassobaculum</taxon>
    </lineage>
</organism>
<evidence type="ECO:0000256" key="1">
    <source>
        <dbReference type="ARBA" id="ARBA00023002"/>
    </source>
</evidence>
<dbReference type="GO" id="GO:0016491">
    <property type="term" value="F:oxidoreductase activity"/>
    <property type="evidence" value="ECO:0007669"/>
    <property type="project" value="UniProtKB-KW"/>
</dbReference>
<comment type="caution">
    <text evidence="3">The sequence shown here is derived from an EMBL/GenBank/DDBJ whole genome shotgun (WGS) entry which is preliminary data.</text>
</comment>
<protein>
    <submittedName>
        <fullName evidence="3">D-amino-acid oxidase</fullName>
    </submittedName>
</protein>
<dbReference type="EMBL" id="BMZS01000004">
    <property type="protein sequence ID" value="GHD50042.1"/>
    <property type="molecule type" value="Genomic_DNA"/>
</dbReference>
<dbReference type="Gene3D" id="3.30.9.10">
    <property type="entry name" value="D-Amino Acid Oxidase, subunit A, domain 2"/>
    <property type="match status" value="1"/>
</dbReference>
<keyword evidence="1" id="KW-0560">Oxidoreductase</keyword>
<reference evidence="3" key="2">
    <citation type="submission" date="2020-09" db="EMBL/GenBank/DDBJ databases">
        <authorList>
            <person name="Sun Q."/>
            <person name="Kim S."/>
        </authorList>
    </citation>
    <scope>NUCLEOTIDE SEQUENCE</scope>
    <source>
        <strain evidence="3">KCTC 42651</strain>
    </source>
</reference>
<gene>
    <name evidence="3" type="ORF">GCM10017083_23260</name>
</gene>
<dbReference type="SUPFAM" id="SSF51905">
    <property type="entry name" value="FAD/NAD(P)-binding domain"/>
    <property type="match status" value="1"/>
</dbReference>
<evidence type="ECO:0000259" key="2">
    <source>
        <dbReference type="Pfam" id="PF01266"/>
    </source>
</evidence>
<feature type="domain" description="FAD dependent oxidoreductase" evidence="2">
    <location>
        <begin position="5"/>
        <end position="353"/>
    </location>
</feature>
<dbReference type="PANTHER" id="PTHR13847">
    <property type="entry name" value="SARCOSINE DEHYDROGENASE-RELATED"/>
    <property type="match status" value="1"/>
</dbReference>
<proteinExistence type="predicted"/>
<dbReference type="AlphaFoldDB" id="A0A919CPF8"/>
<dbReference type="InterPro" id="IPR036188">
    <property type="entry name" value="FAD/NAD-bd_sf"/>
</dbReference>
<dbReference type="Pfam" id="PF01266">
    <property type="entry name" value="DAO"/>
    <property type="match status" value="1"/>
</dbReference>
<name>A0A919CPF8_9PROT</name>
<keyword evidence="4" id="KW-1185">Reference proteome</keyword>